<dbReference type="EMBL" id="LSLI01000041">
    <property type="protein sequence ID" value="KXS32122.1"/>
    <property type="molecule type" value="Genomic_DNA"/>
</dbReference>
<proteinExistence type="predicted"/>
<accession>A0A139BT34</accession>
<evidence type="ECO:0000313" key="1">
    <source>
        <dbReference type="EMBL" id="KXS32122.1"/>
    </source>
</evidence>
<dbReference type="AlphaFoldDB" id="A0A139BT34"/>
<comment type="caution">
    <text evidence="1">The sequence shown here is derived from an EMBL/GenBank/DDBJ whole genome shotgun (WGS) entry which is preliminary data.</text>
</comment>
<organism evidence="1 2">
    <name type="scientific">Candidatus Gallionella acididurans</name>
    <dbReference type="NCBI Taxonomy" id="1796491"/>
    <lineage>
        <taxon>Bacteria</taxon>
        <taxon>Pseudomonadati</taxon>
        <taxon>Pseudomonadota</taxon>
        <taxon>Betaproteobacteria</taxon>
        <taxon>Nitrosomonadales</taxon>
        <taxon>Gallionellaceae</taxon>
        <taxon>Gallionella</taxon>
    </lineage>
</organism>
<protein>
    <submittedName>
        <fullName evidence="1">Uncharacterized protein</fullName>
    </submittedName>
</protein>
<name>A0A139BT34_9PROT</name>
<evidence type="ECO:0000313" key="2">
    <source>
        <dbReference type="Proteomes" id="UP000070578"/>
    </source>
</evidence>
<gene>
    <name evidence="1" type="ORF">AWT59_1750</name>
</gene>
<reference evidence="1 2" key="2">
    <citation type="submission" date="2016-03" db="EMBL/GenBank/DDBJ databases">
        <title>New uncultured bacterium of the family Gallionellaceae from acid mine drainage: description and reconstruction of genome based on metagenomic analysis of microbial community.</title>
        <authorList>
            <person name="Kadnikov V."/>
            <person name="Ivasenko D."/>
            <person name="Beletsky A."/>
            <person name="Mardanov A."/>
            <person name="Danilova E."/>
            <person name="Pimenov N."/>
            <person name="Karnachuk O."/>
            <person name="Ravin N."/>
        </authorList>
    </citation>
    <scope>NUCLEOTIDE SEQUENCE [LARGE SCALE GENOMIC DNA]</scope>
    <source>
        <strain evidence="1">ShG14-8</strain>
    </source>
</reference>
<dbReference type="Proteomes" id="UP000070578">
    <property type="component" value="Unassembled WGS sequence"/>
</dbReference>
<reference evidence="1 2" key="1">
    <citation type="submission" date="2016-02" db="EMBL/GenBank/DDBJ databases">
        <authorList>
            <person name="Wen L."/>
            <person name="He K."/>
            <person name="Yang H."/>
        </authorList>
    </citation>
    <scope>NUCLEOTIDE SEQUENCE [LARGE SCALE GENOMIC DNA]</scope>
    <source>
        <strain evidence="1">ShG14-8</strain>
    </source>
</reference>
<sequence length="137" mass="15830">MEITCYRDTELQREPRQLPAKIYNTAHLLLEHSREGVVFVPIRTMQYLAVIDHEEIIFLSGEHKNRVEIAWQDFHPQRREALTEPVPYDAVYYKPNTNETMQRLHAEFLPALQALSAKGARSSDARIIKLGRTGESG</sequence>